<evidence type="ECO:0000313" key="2">
    <source>
        <dbReference type="Proteomes" id="UP000243799"/>
    </source>
</evidence>
<evidence type="ECO:0000313" key="1">
    <source>
        <dbReference type="EMBL" id="SFA97438.1"/>
    </source>
</evidence>
<protein>
    <submittedName>
        <fullName evidence="1">Uncharacterized protein</fullName>
    </submittedName>
</protein>
<gene>
    <name evidence="1" type="ORF">SAMN05216266_10321</name>
</gene>
<name>A0A1I0XAX3_9PSEU</name>
<keyword evidence="2" id="KW-1185">Reference proteome</keyword>
<accession>A0A1I0XAX3</accession>
<organism evidence="1 2">
    <name type="scientific">Amycolatopsis marina</name>
    <dbReference type="NCBI Taxonomy" id="490629"/>
    <lineage>
        <taxon>Bacteria</taxon>
        <taxon>Bacillati</taxon>
        <taxon>Actinomycetota</taxon>
        <taxon>Actinomycetes</taxon>
        <taxon>Pseudonocardiales</taxon>
        <taxon>Pseudonocardiaceae</taxon>
        <taxon>Amycolatopsis</taxon>
    </lineage>
</organism>
<proteinExistence type="predicted"/>
<dbReference type="AlphaFoldDB" id="A0A1I0XAX3"/>
<reference evidence="2" key="1">
    <citation type="submission" date="2016-10" db="EMBL/GenBank/DDBJ databases">
        <authorList>
            <person name="Varghese N."/>
            <person name="Submissions S."/>
        </authorList>
    </citation>
    <scope>NUCLEOTIDE SEQUENCE [LARGE SCALE GENOMIC DNA]</scope>
    <source>
        <strain evidence="2">CGMCC 4.3568</strain>
    </source>
</reference>
<dbReference type="EMBL" id="FOKG01000003">
    <property type="protein sequence ID" value="SFA97438.1"/>
    <property type="molecule type" value="Genomic_DNA"/>
</dbReference>
<dbReference type="Proteomes" id="UP000243799">
    <property type="component" value="Unassembled WGS sequence"/>
</dbReference>
<sequence length="63" mass="7124">MLNLKPRKEYTEPELALRPGYPIRGKPQLSRVRTVSACRPGERVVLACSQASRRSSDSGREIR</sequence>